<feature type="transmembrane region" description="Helical" evidence="7">
    <location>
        <begin position="6"/>
        <end position="27"/>
    </location>
</feature>
<keyword evidence="4 7" id="KW-0812">Transmembrane</keyword>
<proteinExistence type="inferred from homology"/>
<dbReference type="EMBL" id="MHCJ01000003">
    <property type="protein sequence ID" value="OGY18319.1"/>
    <property type="molecule type" value="Genomic_DNA"/>
</dbReference>
<dbReference type="PANTHER" id="PTHR30487:SF0">
    <property type="entry name" value="PREPILIN LEADER PEPTIDASE_N-METHYLTRANSFERASE-RELATED"/>
    <property type="match status" value="1"/>
</dbReference>
<feature type="transmembrane region" description="Helical" evidence="7">
    <location>
        <begin position="136"/>
        <end position="156"/>
    </location>
</feature>
<accession>A0A1G1VSE4</accession>
<feature type="domain" description="Prepilin peptidase A24 N-terminal" evidence="9">
    <location>
        <begin position="10"/>
        <end position="90"/>
    </location>
</feature>
<dbReference type="Proteomes" id="UP000179233">
    <property type="component" value="Unassembled WGS sequence"/>
</dbReference>
<dbReference type="GO" id="GO:0005886">
    <property type="term" value="C:plasma membrane"/>
    <property type="evidence" value="ECO:0007669"/>
    <property type="project" value="UniProtKB-SubCell"/>
</dbReference>
<keyword evidence="6 7" id="KW-0472">Membrane</keyword>
<evidence type="ECO:0000313" key="11">
    <source>
        <dbReference type="Proteomes" id="UP000179233"/>
    </source>
</evidence>
<evidence type="ECO:0000259" key="8">
    <source>
        <dbReference type="Pfam" id="PF01478"/>
    </source>
</evidence>
<keyword evidence="5 7" id="KW-1133">Transmembrane helix</keyword>
<dbReference type="InterPro" id="IPR010627">
    <property type="entry name" value="Prepilin_pept_A24_N"/>
</dbReference>
<evidence type="ECO:0000256" key="5">
    <source>
        <dbReference type="ARBA" id="ARBA00022989"/>
    </source>
</evidence>
<feature type="transmembrane region" description="Helical" evidence="7">
    <location>
        <begin position="240"/>
        <end position="262"/>
    </location>
</feature>
<evidence type="ECO:0000256" key="7">
    <source>
        <dbReference type="SAM" id="Phobius"/>
    </source>
</evidence>
<feature type="transmembrane region" description="Helical" evidence="7">
    <location>
        <begin position="73"/>
        <end position="91"/>
    </location>
</feature>
<dbReference type="GO" id="GO:0004190">
    <property type="term" value="F:aspartic-type endopeptidase activity"/>
    <property type="evidence" value="ECO:0007669"/>
    <property type="project" value="InterPro"/>
</dbReference>
<dbReference type="InterPro" id="IPR000045">
    <property type="entry name" value="Prepilin_IV_endopep_pep"/>
</dbReference>
<organism evidence="10 11">
    <name type="scientific">Candidatus Chisholmbacteria bacterium RIFCSPHIGHO2_01_FULL_52_32</name>
    <dbReference type="NCBI Taxonomy" id="1797591"/>
    <lineage>
        <taxon>Bacteria</taxon>
        <taxon>Candidatus Chisholmiibacteriota</taxon>
    </lineage>
</organism>
<reference evidence="10 11" key="1">
    <citation type="journal article" date="2016" name="Nat. Commun.">
        <title>Thousands of microbial genomes shed light on interconnected biogeochemical processes in an aquifer system.</title>
        <authorList>
            <person name="Anantharaman K."/>
            <person name="Brown C.T."/>
            <person name="Hug L.A."/>
            <person name="Sharon I."/>
            <person name="Castelle C.J."/>
            <person name="Probst A.J."/>
            <person name="Thomas B.C."/>
            <person name="Singh A."/>
            <person name="Wilkins M.J."/>
            <person name="Karaoz U."/>
            <person name="Brodie E.L."/>
            <person name="Williams K.H."/>
            <person name="Hubbard S.S."/>
            <person name="Banfield J.F."/>
        </authorList>
    </citation>
    <scope>NUCLEOTIDE SEQUENCE [LARGE SCALE GENOMIC DNA]</scope>
</reference>
<evidence type="ECO:0000256" key="6">
    <source>
        <dbReference type="ARBA" id="ARBA00023136"/>
    </source>
</evidence>
<evidence type="ECO:0000256" key="2">
    <source>
        <dbReference type="ARBA" id="ARBA00005801"/>
    </source>
</evidence>
<evidence type="ECO:0000313" key="10">
    <source>
        <dbReference type="EMBL" id="OGY18319.1"/>
    </source>
</evidence>
<dbReference type="Pfam" id="PF06750">
    <property type="entry name" value="A24_N_bact"/>
    <property type="match status" value="1"/>
</dbReference>
<evidence type="ECO:0000256" key="4">
    <source>
        <dbReference type="ARBA" id="ARBA00022692"/>
    </source>
</evidence>
<gene>
    <name evidence="10" type="ORF">A2786_02265</name>
</gene>
<comment type="caution">
    <text evidence="10">The sequence shown here is derived from an EMBL/GenBank/DDBJ whole genome shotgun (WGS) entry which is preliminary data.</text>
</comment>
<dbReference type="PANTHER" id="PTHR30487">
    <property type="entry name" value="TYPE 4 PREPILIN-LIKE PROTEINS LEADER PEPTIDE-PROCESSING ENZYME"/>
    <property type="match status" value="1"/>
</dbReference>
<feature type="transmembrane region" description="Helical" evidence="7">
    <location>
        <begin position="195"/>
        <end position="228"/>
    </location>
</feature>
<feature type="transmembrane region" description="Helical" evidence="7">
    <location>
        <begin position="111"/>
        <end position="129"/>
    </location>
</feature>
<evidence type="ECO:0000256" key="1">
    <source>
        <dbReference type="ARBA" id="ARBA00004651"/>
    </source>
</evidence>
<dbReference type="Pfam" id="PF01478">
    <property type="entry name" value="Peptidase_A24"/>
    <property type="match status" value="1"/>
</dbReference>
<evidence type="ECO:0008006" key="12">
    <source>
        <dbReference type="Google" id="ProtNLM"/>
    </source>
</evidence>
<keyword evidence="3" id="KW-1003">Cell membrane</keyword>
<dbReference type="InterPro" id="IPR050882">
    <property type="entry name" value="Prepilin_peptidase/N-MTase"/>
</dbReference>
<dbReference type="GO" id="GO:0006465">
    <property type="term" value="P:signal peptide processing"/>
    <property type="evidence" value="ECO:0007669"/>
    <property type="project" value="TreeGrafter"/>
</dbReference>
<comment type="subcellular location">
    <subcellularLocation>
        <location evidence="1">Cell membrane</location>
        <topology evidence="1">Multi-pass membrane protein</topology>
    </subcellularLocation>
</comment>
<feature type="domain" description="Prepilin type IV endopeptidase peptidase" evidence="8">
    <location>
        <begin position="116"/>
        <end position="224"/>
    </location>
</feature>
<sequence>MIIGAVSVFLFGLAIGSFLNVVIYRTIHGESPFEGRSRCPHCKKTIRAIDNIPLLSFLFLGGRCRYCKTKISWTYPVIELLTGVLFVWWWLGGSLFFKLTAAPFVYLQPLFWLTVGTLLLSLFFTDFLYGILPDILVGVLGVLALAYRVLLTYTGIMQWPDFWYSIASGIGASLFFFALHALTRGRGMGMGDVKLGLAFGILLGWPRTLVAVFASFVSGALVGVWLLASGRRQFGQTIPFGPFLVLGTMVSLLWGGALWSWYMGMIF</sequence>
<evidence type="ECO:0000256" key="3">
    <source>
        <dbReference type="ARBA" id="ARBA00022475"/>
    </source>
</evidence>
<comment type="similarity">
    <text evidence="2">Belongs to the peptidase A24 family.</text>
</comment>
<evidence type="ECO:0000259" key="9">
    <source>
        <dbReference type="Pfam" id="PF06750"/>
    </source>
</evidence>
<dbReference type="AlphaFoldDB" id="A0A1G1VSE4"/>
<protein>
    <recommendedName>
        <fullName evidence="12">Prepilin peptidase</fullName>
    </recommendedName>
</protein>
<dbReference type="Gene3D" id="1.20.120.1220">
    <property type="match status" value="1"/>
</dbReference>
<name>A0A1G1VSE4_9BACT</name>
<feature type="transmembrane region" description="Helical" evidence="7">
    <location>
        <begin position="162"/>
        <end position="183"/>
    </location>
</feature>